<organism evidence="6 7">
    <name type="scientific">Choanephora cucurbitarum</name>
    <dbReference type="NCBI Taxonomy" id="101091"/>
    <lineage>
        <taxon>Eukaryota</taxon>
        <taxon>Fungi</taxon>
        <taxon>Fungi incertae sedis</taxon>
        <taxon>Mucoromycota</taxon>
        <taxon>Mucoromycotina</taxon>
        <taxon>Mucoromycetes</taxon>
        <taxon>Mucorales</taxon>
        <taxon>Mucorineae</taxon>
        <taxon>Choanephoraceae</taxon>
        <taxon>Choanephoroideae</taxon>
        <taxon>Choanephora</taxon>
    </lineage>
</organism>
<dbReference type="InterPro" id="IPR045540">
    <property type="entry name" value="YegS/DAGK_C"/>
</dbReference>
<dbReference type="GO" id="GO:0005737">
    <property type="term" value="C:cytoplasm"/>
    <property type="evidence" value="ECO:0007669"/>
    <property type="project" value="TreeGrafter"/>
</dbReference>
<comment type="caution">
    <text evidence="6">The sequence shown here is derived from an EMBL/GenBank/DDBJ whole genome shotgun (WGS) entry which is preliminary data.</text>
</comment>
<keyword evidence="3 6" id="KW-0418">Kinase</keyword>
<dbReference type="GO" id="GO:0016020">
    <property type="term" value="C:membrane"/>
    <property type="evidence" value="ECO:0007669"/>
    <property type="project" value="TreeGrafter"/>
</dbReference>
<accession>A0A1C7NN63</accession>
<evidence type="ECO:0000259" key="5">
    <source>
        <dbReference type="PROSITE" id="PS50146"/>
    </source>
</evidence>
<keyword evidence="7" id="KW-1185">Reference proteome</keyword>
<dbReference type="GO" id="GO:0005524">
    <property type="term" value="F:ATP binding"/>
    <property type="evidence" value="ECO:0007669"/>
    <property type="project" value="UniProtKB-KW"/>
</dbReference>
<dbReference type="Gene3D" id="2.60.200.40">
    <property type="match status" value="1"/>
</dbReference>
<evidence type="ECO:0000313" key="7">
    <source>
        <dbReference type="Proteomes" id="UP000093000"/>
    </source>
</evidence>
<dbReference type="GO" id="GO:0001727">
    <property type="term" value="F:lipid kinase activity"/>
    <property type="evidence" value="ECO:0007669"/>
    <property type="project" value="TreeGrafter"/>
</dbReference>
<dbReference type="SUPFAM" id="SSF111331">
    <property type="entry name" value="NAD kinase/diacylglycerol kinase-like"/>
    <property type="match status" value="1"/>
</dbReference>
<evidence type="ECO:0000256" key="4">
    <source>
        <dbReference type="ARBA" id="ARBA00022840"/>
    </source>
</evidence>
<dbReference type="InterPro" id="IPR001206">
    <property type="entry name" value="Diacylglycerol_kinase_cat_dom"/>
</dbReference>
<dbReference type="OrthoDB" id="3853857at2759"/>
<dbReference type="STRING" id="101091.A0A1C7NN63"/>
<dbReference type="Proteomes" id="UP000093000">
    <property type="component" value="Unassembled WGS sequence"/>
</dbReference>
<keyword evidence="4" id="KW-0067">ATP-binding</keyword>
<dbReference type="SMART" id="SM00046">
    <property type="entry name" value="DAGKc"/>
    <property type="match status" value="1"/>
</dbReference>
<reference evidence="6 7" key="1">
    <citation type="submission" date="2016-03" db="EMBL/GenBank/DDBJ databases">
        <title>Choanephora cucurbitarum.</title>
        <authorList>
            <person name="Min B."/>
            <person name="Park H."/>
            <person name="Park J.-H."/>
            <person name="Shin H.-D."/>
            <person name="Choi I.-G."/>
        </authorList>
    </citation>
    <scope>NUCLEOTIDE SEQUENCE [LARGE SCALE GENOMIC DNA]</scope>
    <source>
        <strain evidence="6 7">KUS-F28377</strain>
    </source>
</reference>
<dbReference type="PANTHER" id="PTHR12358:SF31">
    <property type="entry name" value="ACYLGLYCEROL KINASE, MITOCHONDRIAL"/>
    <property type="match status" value="1"/>
</dbReference>
<evidence type="ECO:0000313" key="6">
    <source>
        <dbReference type="EMBL" id="OBZ90448.1"/>
    </source>
</evidence>
<sequence>MVRSLTAAKGNHPVQLSLDPEGLRIEGDLNAKGRNPGKNAEIVCCCIPVTQSKGPDPTLLPIDNTYILNAYYHERTKTVHIYCVLPIDRTDKDSPADVFGFIYSVEEEQREEAEAFCQQVVDQAYQDIKFGKRVLVLINPFGGQGRAKEIFEFHVRPIFDYAKCKVEVKYTEHQGHALQIAKDLDVDSYDAIVAVSGDGVIHEIINGFLKRPDARDAMKKVSLGIIPGGTNNSLAISILGEKRGFDPEFNALQVIKGKPLALDLCSVTYEDHRYFSFLSQNYGITAYADLGTEHLRWMGDTRTVVGMLQEIMGGKTYQVQAAIQVMESDKNKIKAKHQDALTREERLPMNELEGQVVDEMPGLSEPLPKDWLTIEGDISFFLASKVPLLARGMMSHPCALPSDGAIDVMLVRGKPGALKQLDVFTKVETGKHMDNKIIEYYKAKAFRLTPIVKPNQRAFVSIDGEHAPCKPFQVEVHPRLASVLTIKPTFLNSEI</sequence>
<dbReference type="Gene3D" id="3.40.50.10330">
    <property type="entry name" value="Probable inorganic polyphosphate/atp-NAD kinase, domain 1"/>
    <property type="match status" value="1"/>
</dbReference>
<dbReference type="FunCoup" id="A0A1C7NN63">
    <property type="interactions" value="197"/>
</dbReference>
<dbReference type="PROSITE" id="PS50146">
    <property type="entry name" value="DAGK"/>
    <property type="match status" value="1"/>
</dbReference>
<dbReference type="InterPro" id="IPR050187">
    <property type="entry name" value="Lipid_Phosphate_FormReg"/>
</dbReference>
<keyword evidence="2" id="KW-0547">Nucleotide-binding</keyword>
<dbReference type="GO" id="GO:0046512">
    <property type="term" value="P:sphingosine biosynthetic process"/>
    <property type="evidence" value="ECO:0007669"/>
    <property type="project" value="TreeGrafter"/>
</dbReference>
<gene>
    <name evidence="6" type="primary">lcb4</name>
    <name evidence="6" type="ORF">A0J61_01501</name>
</gene>
<dbReference type="Pfam" id="PF19279">
    <property type="entry name" value="YegS_C"/>
    <property type="match status" value="1"/>
</dbReference>
<dbReference type="AlphaFoldDB" id="A0A1C7NN63"/>
<proteinExistence type="predicted"/>
<feature type="domain" description="DAGKc" evidence="5">
    <location>
        <begin position="129"/>
        <end position="271"/>
    </location>
</feature>
<name>A0A1C7NN63_9FUNG</name>
<dbReference type="EMBL" id="LUGH01000048">
    <property type="protein sequence ID" value="OBZ90448.1"/>
    <property type="molecule type" value="Genomic_DNA"/>
</dbReference>
<dbReference type="InterPro" id="IPR017438">
    <property type="entry name" value="ATP-NAD_kinase_N"/>
</dbReference>
<protein>
    <submittedName>
        <fullName evidence="6">Sphingoid long chain base kinase 4</fullName>
    </submittedName>
</protein>
<dbReference type="InterPro" id="IPR016064">
    <property type="entry name" value="NAD/diacylglycerol_kinase_sf"/>
</dbReference>
<evidence type="ECO:0000256" key="1">
    <source>
        <dbReference type="ARBA" id="ARBA00022679"/>
    </source>
</evidence>
<dbReference type="Pfam" id="PF00781">
    <property type="entry name" value="DAGK_cat"/>
    <property type="match status" value="1"/>
</dbReference>
<dbReference type="PANTHER" id="PTHR12358">
    <property type="entry name" value="SPHINGOSINE KINASE"/>
    <property type="match status" value="1"/>
</dbReference>
<evidence type="ECO:0000256" key="3">
    <source>
        <dbReference type="ARBA" id="ARBA00022777"/>
    </source>
</evidence>
<keyword evidence="1" id="KW-0808">Transferase</keyword>
<evidence type="ECO:0000256" key="2">
    <source>
        <dbReference type="ARBA" id="ARBA00022741"/>
    </source>
</evidence>
<dbReference type="InParanoid" id="A0A1C7NN63"/>